<reference evidence="2" key="1">
    <citation type="submission" date="2014-09" db="EMBL/GenBank/DDBJ databases">
        <authorList>
            <person name="Magalhaes I.L.F."/>
            <person name="Oliveira U."/>
            <person name="Santos F.R."/>
            <person name="Vidigal T.H.D.A."/>
            <person name="Brescovit A.D."/>
            <person name="Santos A.J."/>
        </authorList>
    </citation>
    <scope>NUCLEOTIDE SEQUENCE</scope>
    <source>
        <tissue evidence="2">Shoot tissue taken approximately 20 cm above the soil surface</tissue>
    </source>
</reference>
<reference evidence="2" key="2">
    <citation type="journal article" date="2015" name="Data Brief">
        <title>Shoot transcriptome of the giant reed, Arundo donax.</title>
        <authorList>
            <person name="Barrero R.A."/>
            <person name="Guerrero F.D."/>
            <person name="Moolhuijzen P."/>
            <person name="Goolsby J.A."/>
            <person name="Tidwell J."/>
            <person name="Bellgard S.E."/>
            <person name="Bellgard M.I."/>
        </authorList>
    </citation>
    <scope>NUCLEOTIDE SEQUENCE</scope>
    <source>
        <tissue evidence="2">Shoot tissue taken approximately 20 cm above the soil surface</tissue>
    </source>
</reference>
<accession>A0A0A8YRW5</accession>
<evidence type="ECO:0000313" key="2">
    <source>
        <dbReference type="EMBL" id="JAD29106.1"/>
    </source>
</evidence>
<dbReference type="EMBL" id="GBRH01268789">
    <property type="protein sequence ID" value="JAD29106.1"/>
    <property type="molecule type" value="Transcribed_RNA"/>
</dbReference>
<evidence type="ECO:0000256" key="1">
    <source>
        <dbReference type="SAM" id="MobiDB-lite"/>
    </source>
</evidence>
<dbReference type="AlphaFoldDB" id="A0A0A8YRW5"/>
<feature type="region of interest" description="Disordered" evidence="1">
    <location>
        <begin position="33"/>
        <end position="58"/>
    </location>
</feature>
<proteinExistence type="predicted"/>
<name>A0A0A8YRW5_ARUDO</name>
<sequence length="76" mass="8460">MEMRRTWTHTPSGDVYERALNRASSLLPQLLSTSPTEAAGPGTCLPRHQATSCGSRVTRGSRRHAELLLWNPAMER</sequence>
<organism evidence="2">
    <name type="scientific">Arundo donax</name>
    <name type="common">Giant reed</name>
    <name type="synonym">Donax arundinaceus</name>
    <dbReference type="NCBI Taxonomy" id="35708"/>
    <lineage>
        <taxon>Eukaryota</taxon>
        <taxon>Viridiplantae</taxon>
        <taxon>Streptophyta</taxon>
        <taxon>Embryophyta</taxon>
        <taxon>Tracheophyta</taxon>
        <taxon>Spermatophyta</taxon>
        <taxon>Magnoliopsida</taxon>
        <taxon>Liliopsida</taxon>
        <taxon>Poales</taxon>
        <taxon>Poaceae</taxon>
        <taxon>PACMAD clade</taxon>
        <taxon>Arundinoideae</taxon>
        <taxon>Arundineae</taxon>
        <taxon>Arundo</taxon>
    </lineage>
</organism>
<protein>
    <submittedName>
        <fullName evidence="2">Uncharacterized protein</fullName>
    </submittedName>
</protein>